<feature type="region of interest" description="Disordered" evidence="1">
    <location>
        <begin position="2781"/>
        <end position="2808"/>
    </location>
</feature>
<feature type="region of interest" description="Disordered" evidence="1">
    <location>
        <begin position="1927"/>
        <end position="2000"/>
    </location>
</feature>
<feature type="compositionally biased region" description="Polar residues" evidence="1">
    <location>
        <begin position="885"/>
        <end position="900"/>
    </location>
</feature>
<feature type="region of interest" description="Disordered" evidence="1">
    <location>
        <begin position="444"/>
        <end position="472"/>
    </location>
</feature>
<feature type="region of interest" description="Disordered" evidence="1">
    <location>
        <begin position="2908"/>
        <end position="2929"/>
    </location>
</feature>
<reference evidence="3" key="1">
    <citation type="submission" date="2020-06" db="EMBL/GenBank/DDBJ databases">
        <authorList>
            <person name="Gonzalez-de la Fuente S."/>
            <person name="Peiro-Pastor R."/>
            <person name="Rastrojo A."/>
            <person name="Moreno J."/>
            <person name="Carrasco-Ramiro F."/>
            <person name="Requena JM."/>
            <person name="Aguado B."/>
        </authorList>
    </citation>
    <scope>NUCLEOTIDE SEQUENCE</scope>
</reference>
<dbReference type="SUPFAM" id="SSF81631">
    <property type="entry name" value="PAP/OAS1 substrate-binding domain"/>
    <property type="match status" value="1"/>
</dbReference>
<feature type="compositionally biased region" description="Basic and acidic residues" evidence="1">
    <location>
        <begin position="2057"/>
        <end position="2067"/>
    </location>
</feature>
<feature type="compositionally biased region" description="Low complexity" evidence="1">
    <location>
        <begin position="1963"/>
        <end position="1975"/>
    </location>
</feature>
<dbReference type="GO" id="GO:0031499">
    <property type="term" value="C:TRAMP complex"/>
    <property type="evidence" value="ECO:0007669"/>
    <property type="project" value="TreeGrafter"/>
</dbReference>
<dbReference type="Proteomes" id="UP000255414">
    <property type="component" value="Chromosome 4"/>
</dbReference>
<proteinExistence type="predicted"/>
<feature type="region of interest" description="Disordered" evidence="1">
    <location>
        <begin position="811"/>
        <end position="962"/>
    </location>
</feature>
<feature type="region of interest" description="Disordered" evidence="1">
    <location>
        <begin position="71"/>
        <end position="162"/>
    </location>
</feature>
<feature type="region of interest" description="Disordered" evidence="1">
    <location>
        <begin position="188"/>
        <end position="261"/>
    </location>
</feature>
<feature type="compositionally biased region" description="Low complexity" evidence="1">
    <location>
        <begin position="1753"/>
        <end position="1763"/>
    </location>
</feature>
<dbReference type="Gene3D" id="1.10.1410.10">
    <property type="match status" value="2"/>
</dbReference>
<feature type="compositionally biased region" description="Polar residues" evidence="1">
    <location>
        <begin position="934"/>
        <end position="943"/>
    </location>
</feature>
<evidence type="ECO:0000259" key="2">
    <source>
        <dbReference type="Pfam" id="PF01909"/>
    </source>
</evidence>
<dbReference type="OMA" id="TARMTHM"/>
<feature type="region of interest" description="Disordered" evidence="1">
    <location>
        <begin position="1199"/>
        <end position="1237"/>
    </location>
</feature>
<feature type="compositionally biased region" description="Low complexity" evidence="1">
    <location>
        <begin position="211"/>
        <end position="226"/>
    </location>
</feature>
<feature type="region of interest" description="Disordered" evidence="1">
    <location>
        <begin position="2468"/>
        <end position="2515"/>
    </location>
</feature>
<evidence type="ECO:0000256" key="1">
    <source>
        <dbReference type="SAM" id="MobiDB-lite"/>
    </source>
</evidence>
<feature type="region of interest" description="Disordered" evidence="1">
    <location>
        <begin position="2949"/>
        <end position="3002"/>
    </location>
</feature>
<feature type="compositionally biased region" description="Low complexity" evidence="1">
    <location>
        <begin position="2131"/>
        <end position="2142"/>
    </location>
</feature>
<dbReference type="GO" id="GO:1990817">
    <property type="term" value="F:poly(A) RNA polymerase activity"/>
    <property type="evidence" value="ECO:0007669"/>
    <property type="project" value="InterPro"/>
</dbReference>
<feature type="region of interest" description="Disordered" evidence="1">
    <location>
        <begin position="1753"/>
        <end position="1798"/>
    </location>
</feature>
<dbReference type="GO" id="GO:0031123">
    <property type="term" value="P:RNA 3'-end processing"/>
    <property type="evidence" value="ECO:0007669"/>
    <property type="project" value="TreeGrafter"/>
</dbReference>
<dbReference type="GO" id="GO:0003729">
    <property type="term" value="F:mRNA binding"/>
    <property type="evidence" value="ECO:0007669"/>
    <property type="project" value="TreeGrafter"/>
</dbReference>
<organism evidence="3 4">
    <name type="scientific">Leishmania infantum</name>
    <dbReference type="NCBI Taxonomy" id="5671"/>
    <lineage>
        <taxon>Eukaryota</taxon>
        <taxon>Discoba</taxon>
        <taxon>Euglenozoa</taxon>
        <taxon>Kinetoplastea</taxon>
        <taxon>Metakinetoplastina</taxon>
        <taxon>Trypanosomatida</taxon>
        <taxon>Trypanosomatidae</taxon>
        <taxon>Leishmaniinae</taxon>
        <taxon>Leishmania</taxon>
    </lineage>
</organism>
<dbReference type="Gene3D" id="3.30.460.10">
    <property type="entry name" value="Beta Polymerase, domain 2"/>
    <property type="match status" value="2"/>
</dbReference>
<evidence type="ECO:0000313" key="4">
    <source>
        <dbReference type="Proteomes" id="UP000255414"/>
    </source>
</evidence>
<feature type="region of interest" description="Disordered" evidence="1">
    <location>
        <begin position="2856"/>
        <end position="2888"/>
    </location>
</feature>
<feature type="compositionally biased region" description="Low complexity" evidence="1">
    <location>
        <begin position="709"/>
        <end position="725"/>
    </location>
</feature>
<feature type="compositionally biased region" description="Polar residues" evidence="1">
    <location>
        <begin position="2793"/>
        <end position="2808"/>
    </location>
</feature>
<feature type="compositionally biased region" description="Low complexity" evidence="1">
    <location>
        <begin position="1560"/>
        <end position="1610"/>
    </location>
</feature>
<sequence>MNSSRSSPPSPQTSATSWSTLPSPATAAGAPSPVSEPHVVYPAPTDATAAPRAVPVCSRFAALRSSVLSPASSTLNLSASNKPAKSVPALEVGTSLLDRRKPSPPSPRTPKAATLTTATTTSAAAAACASHSSKAQHTRRHPLADADSVQGRAGGGVGGASTASSLSAACAPLSASLTAIAASSGKLYRPPHAREDSSKQRWSAGDGSGAGNAATTTDAGTTVSGAPPTPLDSAAAVAGAAAGPTASSSSSPPPLRPSVSAAVSKSTDASWWFPVNKANSLLSVAPQRGGSSISAAPSSTVSMPATVAAEASGASPVATLPPPATCEDDQHGRAGKSPAVHSSVTATPREPGAAERPEPTEPLPKPSRSAKRKQKVRAMAAAAAAAAAAAEAEAEAEAEANRQPDTEVEVEVAAERREVVVAHPKGTSMAATSDRASARIGLGAHSSPARTGSAPTKAAAAPNTSSVSRRPGWHPSFATSAAVSATVEGEGAVGVAGDAEVVGSSGNGGPQMMANGLSSVMPVSFAGALPSKSYAGQTSTMPGMSDTAVQLLPTEMATAGGVGGGGNAGYMNGYGYQLQQLLRHPHQSPTQQYYAASLLSQQQLQMAACGYYSRSHMASPQQQQQQQHRSHARPSTSGVDRSSAAATTSPDSSCASANALLAAGAANTSAAGAAATMFDPANTVMSASGGGAAPPPAPHRVPGLHRGRGAAAAASQSTAGQLAPSASPPPAPAATGCAPPSALLPLHSGHLPSIRVGVSTTMNADSSASPSMTATGGTSNFAAPRVDTLSSNATAMGAGCTGDTMLSMASGMSQHHHYHHHTPPLAHPSSVSGQFSQRPHQHHHQTMSLGSLSLDGGGGGQVNTTHHEDMESQPSMSPGAAQEHISATTSPNMPSRSQGGPSAAVNWGSMGGSNHGRSANAKHKGAPSDCAHSRGSNSHSGSTVAGFDNSRRSGSRQSHTQQQAMMMNQPGNYMSSMYGSLPNPDQQATGHIGSSGGGMMPMHYNALNVGGGGAGRQPIFHHQQPQQQQQQHTMAKPPPIPYYDFITVLPTFVATCLTLKPEDEANREQLCWIIEAVLRKHLNQNAEIRVHGSITTGLALPSSDVDLLAVGYQPIAPLEALQRLSKALLELDEDSKNDALRLQELIEAEAQHRRRQLMEEAKKRAKQVALAAATGAGVAVAPDEGRHWARESRCSASEVCEAASLRDSDSDADDDDIGRRSEENASEGEGTSGLSPKRVARAGSIVKSLLLSSTEAAEEMPVIGEMDEAARAAPNRRVSSHSRRSPCVPQDGTATTAPQRSVSASSLSTESSTTCFSATAFPLDTRKVFLTSSATVGDDGEFVRLASGSGTVPGAGATSTCAKSAVGHADSVSASRLHDPDVATADTEVYGTVGDVEQAEEVFRGQIEKDYNFSTSVDLSALFAPSMGGGMPPVAPPVAAASGLSIGGASSSSSGLAFQTTTTRLHDSASLSSPRESAAASGSADLKGSVRSLPPAMASGLHVDEDNIAAHAQPLPRSKAAPADADKLANEAELRSSQARLADGGAAEPEGRTVSGGGDATAAEAEAAHAGTETVAADEAAAAQSSSVSPTAAASGERAATVQTAAAPPASQDAVTRSPIVLGATDGRGRGAGHLTYVPVHEGPLFFVQSITATRVPVIKLTDKATGTKVDITFAGGEHWRSMQLTRSLLEVFPHARTLILFLKYCVRSLGAGESEPGGVTSFAIYLMVLHFYNECRQRILLLLRERNAASSSAQAQSRQAGADTGEHQQPQKDRAAEEALRRGGAADNSATSPTAGPAPLTLGLLEYMLGEYLARVEQRHAQLVEETGARRSVSLDAAGSDDVAELYSSSGNIQKAAPALGRASSSTAVATGACATIKAAYASDDKERLRAIRQTILGFVGDPAAATTAAGASVTAAVALALAPQTTTGATPEKEGGAGRTQQTRPTSSDAAESASGGGAAAGASSSTSTSTPSPLREHQPPNLTGTAGLGGTITTATTTPSAGEELAAVVDAAPGRLAPPPHHYLLKTVEPQPHERVVGEGSHVDTPGAYEVAGRDEKVAEDTSAEHSTAAMATPEALHQETRADAAAAAVAEGTETPEELVSAAAGSAANVDPVKAGRGSAQSASLPAETETAGAAGAHASRVAEAAAAAAAAASTSKRASEQHSDADSEDSAFDAFAADFLRRQAEVSDLFLDFCHYYGCAFDYETSGIRFTIDGRSEVVAKPFLCSRRGQHFHMTSPFDPEYDLTARMTHMRDFQWLCWWFAEWGAARQSPQYYGSCSLQYVLQCLSPMSADADCQAVHQALMKQAVAAARRAESTAAATLTQHYSNGGAAGEGGHPHHSMSAPMLAFQESTGRSHHMMLMQQQQQQSAPRQPHTMMMSMDGNTKLYGAQQQQPQSMRSSTTTMMPMTLRAHPQQPQQHAGGVPVPPMNVYNGPSVEQQRCGGAGVAQHSVAAPFPHLQSTMMSPGSPVHAYQQQQQQASPSEASGMDTDTHVRGGGLGEHDHRSAPHLKYGGSISIASTAAKKGSATAHETAAIRAASSGSRSRPASECGATAAAAVSARTRARRRPPLQLPYVDSREEAFEGSSSHAAMTPTAAGMMAVHSYPTENNDDVDGGNSPRGRVDVMLTPVKGDEDEEDEAGGRYGDRGYGSESVVDYTDCLDQCGGRGDANAVMPQHYPQQLAPHDAQATAEGNAGVGEHGAGGLCNGYSPNMAYAGNQGYAASQQQQVSYGSPHPMNRAAGVYVAPQQQQQFRQQQEHAAAAAAFYYQAFAQQQQRQQQQVPYPPSPQLKQPQPIISSTSSGFVATAGTSSSSSYPFPALYYDLQQHLWQQQQQYHTTRNSSGFVGVAPTAAAADQDGGSSHRSDGTSSTTATSASAQQQQQQQVFPYTPYVGYPSVAFGVGGTHNTDATRTAAGGGEMPQQHQQPDMVAMPSMMTYQSAAAVATGSPVNTSSDDAGVSASEPPPKQQQQQSAHGGYQHPASHHRSGGGDGRRAASQ</sequence>
<feature type="compositionally biased region" description="Basic and acidic residues" evidence="1">
    <location>
        <begin position="2494"/>
        <end position="2510"/>
    </location>
</feature>
<feature type="compositionally biased region" description="Low complexity" evidence="1">
    <location>
        <begin position="109"/>
        <end position="133"/>
    </location>
</feature>
<feature type="compositionally biased region" description="Basic and acidic residues" evidence="1">
    <location>
        <begin position="1765"/>
        <end position="1782"/>
    </location>
</feature>
<evidence type="ECO:0000313" key="3">
    <source>
        <dbReference type="EMBL" id="CAC9441159.1"/>
    </source>
</evidence>
<feature type="region of interest" description="Disordered" evidence="1">
    <location>
        <begin position="2634"/>
        <end position="2653"/>
    </location>
</feature>
<feature type="region of interest" description="Disordered" evidence="1">
    <location>
        <begin position="1"/>
        <end position="43"/>
    </location>
</feature>
<dbReference type="InterPro" id="IPR002934">
    <property type="entry name" value="Polymerase_NTP_transf_dom"/>
</dbReference>
<gene>
    <name evidence="3" type="ORF">LINF_040010000</name>
</gene>
<feature type="region of interest" description="Disordered" evidence="1">
    <location>
        <begin position="1271"/>
        <end position="1309"/>
    </location>
</feature>
<feature type="compositionally biased region" description="Polar residues" evidence="1">
    <location>
        <begin position="1465"/>
        <end position="1475"/>
    </location>
</feature>
<name>A0A6L0WI41_LEIIN</name>
<feature type="compositionally biased region" description="Low complexity" evidence="1">
    <location>
        <begin position="2872"/>
        <end position="2888"/>
    </location>
</feature>
<feature type="domain" description="Polymerase nucleotidyl transferase" evidence="2">
    <location>
        <begin position="1070"/>
        <end position="1162"/>
    </location>
</feature>
<dbReference type="PANTHER" id="PTHR23092:SF47">
    <property type="entry name" value="POLYMERASE SIGMA, PUTATIVE-RELATED"/>
    <property type="match status" value="1"/>
</dbReference>
<dbReference type="GO" id="GO:0005730">
    <property type="term" value="C:nucleolus"/>
    <property type="evidence" value="ECO:0007669"/>
    <property type="project" value="TreeGrafter"/>
</dbReference>
<dbReference type="InterPro" id="IPR043519">
    <property type="entry name" value="NT_sf"/>
</dbReference>
<keyword evidence="3" id="KW-0808">Transferase</keyword>
<dbReference type="PANTHER" id="PTHR23092">
    <property type="entry name" value="POLY(A) RNA POLYMERASE"/>
    <property type="match status" value="1"/>
</dbReference>
<feature type="region of interest" description="Disordered" evidence="1">
    <location>
        <begin position="313"/>
        <end position="378"/>
    </location>
</feature>
<feature type="region of interest" description="Disordered" evidence="1">
    <location>
        <begin position="1538"/>
        <end position="1618"/>
    </location>
</feature>
<feature type="compositionally biased region" description="Low complexity" evidence="1">
    <location>
        <begin position="642"/>
        <end position="651"/>
    </location>
</feature>
<dbReference type="SUPFAM" id="SSF81301">
    <property type="entry name" value="Nucleotidyltransferase"/>
    <property type="match status" value="1"/>
</dbReference>
<feature type="compositionally biased region" description="Polar residues" evidence="1">
    <location>
        <begin position="71"/>
        <end position="83"/>
    </location>
</feature>
<feature type="compositionally biased region" description="Low complexity" evidence="1">
    <location>
        <begin position="233"/>
        <end position="250"/>
    </location>
</feature>
<accession>A0A6L0WI41</accession>
<dbReference type="GO" id="GO:0043634">
    <property type="term" value="P:polyadenylation-dependent ncRNA catabolic process"/>
    <property type="evidence" value="ECO:0007669"/>
    <property type="project" value="TreeGrafter"/>
</dbReference>
<feature type="compositionally biased region" description="Polar residues" evidence="1">
    <location>
        <begin position="762"/>
        <end position="781"/>
    </location>
</feature>
<dbReference type="EMBL" id="LR812937">
    <property type="protein sequence ID" value="CAC9441159.1"/>
    <property type="molecule type" value="Genomic_DNA"/>
</dbReference>
<dbReference type="InterPro" id="IPR045862">
    <property type="entry name" value="Trf4-like"/>
</dbReference>
<feature type="region of interest" description="Disordered" evidence="1">
    <location>
        <begin position="2057"/>
        <end position="2142"/>
    </location>
</feature>
<feature type="region of interest" description="Disordered" evidence="1">
    <location>
        <begin position="687"/>
        <end position="739"/>
    </location>
</feature>
<protein>
    <submittedName>
        <fullName evidence="3">Nucleotidyltransferase_domain_containing_protein_-_putative</fullName>
    </submittedName>
</protein>
<feature type="region of interest" description="Disordered" evidence="1">
    <location>
        <begin position="1465"/>
        <end position="1493"/>
    </location>
</feature>
<feature type="compositionally biased region" description="Low complexity" evidence="1">
    <location>
        <begin position="2087"/>
        <end position="2097"/>
    </location>
</feature>
<feature type="compositionally biased region" description="Polar residues" evidence="1">
    <location>
        <begin position="829"/>
        <end position="838"/>
    </location>
</feature>
<feature type="region of interest" description="Disordered" evidence="1">
    <location>
        <begin position="762"/>
        <end position="783"/>
    </location>
</feature>
<dbReference type="Pfam" id="PF01909">
    <property type="entry name" value="NTP_transf_2"/>
    <property type="match status" value="1"/>
</dbReference>
<feature type="region of interest" description="Disordered" evidence="1">
    <location>
        <begin position="615"/>
        <end position="651"/>
    </location>
</feature>